<dbReference type="KEGG" id="ares:IWH25_10360"/>
<dbReference type="GO" id="GO:0035438">
    <property type="term" value="F:cyclic-di-GMP binding"/>
    <property type="evidence" value="ECO:0007669"/>
    <property type="project" value="InterPro"/>
</dbReference>
<protein>
    <submittedName>
        <fullName evidence="2">PilZ domain-containing protein</fullName>
    </submittedName>
</protein>
<gene>
    <name evidence="2" type="ORF">IWH25_10360</name>
</gene>
<proteinExistence type="predicted"/>
<feature type="domain" description="PilZ" evidence="1">
    <location>
        <begin position="5"/>
        <end position="104"/>
    </location>
</feature>
<dbReference type="AlphaFoldDB" id="A0A974PVC8"/>
<evidence type="ECO:0000313" key="2">
    <source>
        <dbReference type="EMBL" id="QRJ62203.1"/>
    </source>
</evidence>
<organism evidence="2 3">
    <name type="scientific">Azospira restricta</name>
    <dbReference type="NCBI Taxonomy" id="404405"/>
    <lineage>
        <taxon>Bacteria</taxon>
        <taxon>Pseudomonadati</taxon>
        <taxon>Pseudomonadota</taxon>
        <taxon>Betaproteobacteria</taxon>
        <taxon>Rhodocyclales</taxon>
        <taxon>Rhodocyclaceae</taxon>
        <taxon>Azospira</taxon>
    </lineage>
</organism>
<dbReference type="Proteomes" id="UP000663444">
    <property type="component" value="Chromosome"/>
</dbReference>
<dbReference type="RefSeq" id="WP_203385731.1">
    <property type="nucleotide sequence ID" value="NZ_CP064781.1"/>
</dbReference>
<evidence type="ECO:0000313" key="3">
    <source>
        <dbReference type="Proteomes" id="UP000663444"/>
    </source>
</evidence>
<name>A0A974PVC8_9RHOO</name>
<keyword evidence="3" id="KW-1185">Reference proteome</keyword>
<evidence type="ECO:0000259" key="1">
    <source>
        <dbReference type="Pfam" id="PF07238"/>
    </source>
</evidence>
<dbReference type="EMBL" id="CP064781">
    <property type="protein sequence ID" value="QRJ62203.1"/>
    <property type="molecule type" value="Genomic_DNA"/>
</dbReference>
<reference evidence="2" key="1">
    <citation type="submission" date="2020-11" db="EMBL/GenBank/DDBJ databases">
        <title>Azospira restricta DSM 18626 genome sequence.</title>
        <authorList>
            <person name="Moe W.M."/>
        </authorList>
    </citation>
    <scope>NUCLEOTIDE SEQUENCE</scope>
    <source>
        <strain evidence="2">DSM 18626</strain>
    </source>
</reference>
<sequence>MRHDVRKSERHPIWGMAALVGDRESLVGQVVNISGTGIALNLNHDRNASGSLRNTWLCRVVSPDFPETLEFVAKVVRRYATTRGSGVGCTIAAINDKDMAMIDDFQRRRRSLEH</sequence>
<dbReference type="Pfam" id="PF07238">
    <property type="entry name" value="PilZ"/>
    <property type="match status" value="1"/>
</dbReference>
<dbReference type="InterPro" id="IPR009875">
    <property type="entry name" value="PilZ_domain"/>
</dbReference>
<accession>A0A974PVC8</accession>